<dbReference type="RefSeq" id="WP_209334725.1">
    <property type="nucleotide sequence ID" value="NZ_JAGIYY010000002.1"/>
</dbReference>
<keyword evidence="4" id="KW-1185">Reference proteome</keyword>
<evidence type="ECO:0000313" key="4">
    <source>
        <dbReference type="Proteomes" id="UP000666240"/>
    </source>
</evidence>
<reference evidence="3" key="1">
    <citation type="submission" date="2021-03" db="EMBL/GenBank/DDBJ databases">
        <title>Genome sequencing and assembly of Tianweitania sediminis.</title>
        <authorList>
            <person name="Chhetri G."/>
        </authorList>
    </citation>
    <scope>NUCLEOTIDE SEQUENCE</scope>
    <source>
        <strain evidence="3">Z8</strain>
    </source>
</reference>
<evidence type="ECO:0000313" key="3">
    <source>
        <dbReference type="EMBL" id="MBP0438703.1"/>
    </source>
</evidence>
<dbReference type="EMBL" id="JAGIYY010000002">
    <property type="protein sequence ID" value="MBP0438703.1"/>
    <property type="molecule type" value="Genomic_DNA"/>
</dbReference>
<dbReference type="GO" id="GO:0016407">
    <property type="term" value="F:acetyltransferase activity"/>
    <property type="evidence" value="ECO:0007669"/>
    <property type="project" value="InterPro"/>
</dbReference>
<gene>
    <name evidence="3" type="ORF">J5Y06_08590</name>
</gene>
<accession>A0A8J7R175</accession>
<dbReference type="PANTHER" id="PTHR11786">
    <property type="entry name" value="N-HYDROXYARYLAMINE O-ACETYLTRANSFERASE"/>
    <property type="match status" value="1"/>
</dbReference>
<comment type="caution">
    <text evidence="3">The sequence shown here is derived from an EMBL/GenBank/DDBJ whole genome shotgun (WGS) entry which is preliminary data.</text>
</comment>
<dbReference type="SUPFAM" id="SSF54001">
    <property type="entry name" value="Cysteine proteinases"/>
    <property type="match status" value="1"/>
</dbReference>
<dbReference type="PANTHER" id="PTHR11786:SF0">
    <property type="entry name" value="ARYLAMINE N-ACETYLTRANSFERASE 4-RELATED"/>
    <property type="match status" value="1"/>
</dbReference>
<evidence type="ECO:0000256" key="2">
    <source>
        <dbReference type="RuleBase" id="RU003452"/>
    </source>
</evidence>
<dbReference type="InterPro" id="IPR038765">
    <property type="entry name" value="Papain-like_cys_pep_sf"/>
</dbReference>
<evidence type="ECO:0000256" key="1">
    <source>
        <dbReference type="ARBA" id="ARBA00006547"/>
    </source>
</evidence>
<dbReference type="PRINTS" id="PR01543">
    <property type="entry name" value="ANATRNSFRASE"/>
</dbReference>
<dbReference type="AlphaFoldDB" id="A0A8J7R175"/>
<proteinExistence type="inferred from homology"/>
<dbReference type="Gene3D" id="2.40.128.150">
    <property type="entry name" value="Cysteine proteinases"/>
    <property type="match status" value="1"/>
</dbReference>
<dbReference type="Proteomes" id="UP000666240">
    <property type="component" value="Unassembled WGS sequence"/>
</dbReference>
<organism evidence="3 4">
    <name type="scientific">Tianweitania sediminis</name>
    <dbReference type="NCBI Taxonomy" id="1502156"/>
    <lineage>
        <taxon>Bacteria</taxon>
        <taxon>Pseudomonadati</taxon>
        <taxon>Pseudomonadota</taxon>
        <taxon>Alphaproteobacteria</taxon>
        <taxon>Hyphomicrobiales</taxon>
        <taxon>Phyllobacteriaceae</taxon>
        <taxon>Tianweitania</taxon>
    </lineage>
</organism>
<dbReference type="InterPro" id="IPR001447">
    <property type="entry name" value="Arylamine_N-AcTrfase"/>
</dbReference>
<comment type="similarity">
    <text evidence="1 2">Belongs to the arylamine N-acetyltransferase family.</text>
</comment>
<name>A0A8J7R175_9HYPH</name>
<dbReference type="Gene3D" id="3.30.2140.10">
    <property type="entry name" value="Arylamine N-acetyltransferase"/>
    <property type="match status" value="1"/>
</dbReference>
<protein>
    <submittedName>
        <fullName evidence="3">Arylamine N-acetyltransferase</fullName>
    </submittedName>
</protein>
<dbReference type="Pfam" id="PF00797">
    <property type="entry name" value="Acetyltransf_2"/>
    <property type="match status" value="1"/>
</dbReference>
<sequence>MTAFDAMRYLRRLGLEQAPVGVEGLRTLQAAHMAAVPFENLDPLLGRVPLLDPAALGNKIVRQRRGGYCFELNALFGLALEAFSYRPTTVLGRVRNGASQGGARMHQCFVVQVEGREWLADVGFGGPGAVWPVALDQDTPQVLPNGTYRVRFDASCDETVLERAQGEGWLALYGFDRSPVRPVDLEAANHLAATWKGAPFSTHLMMARHGEEGRSTLFNRKFTDGSKAQHVLVSAEELHDVLVRGFGLDLPEQTATAVWDRIKDAPLER</sequence>